<organism evidence="3 4">
    <name type="scientific">Tenebrio molitor</name>
    <name type="common">Yellow mealworm beetle</name>
    <dbReference type="NCBI Taxonomy" id="7067"/>
    <lineage>
        <taxon>Eukaryota</taxon>
        <taxon>Metazoa</taxon>
        <taxon>Ecdysozoa</taxon>
        <taxon>Arthropoda</taxon>
        <taxon>Hexapoda</taxon>
        <taxon>Insecta</taxon>
        <taxon>Pterygota</taxon>
        <taxon>Neoptera</taxon>
        <taxon>Endopterygota</taxon>
        <taxon>Coleoptera</taxon>
        <taxon>Polyphaga</taxon>
        <taxon>Cucujiformia</taxon>
        <taxon>Tenebrionidae</taxon>
        <taxon>Tenebrio</taxon>
    </lineage>
</organism>
<feature type="domain" description="Reverse transcriptase" evidence="2">
    <location>
        <begin position="655"/>
        <end position="842"/>
    </location>
</feature>
<evidence type="ECO:0000256" key="1">
    <source>
        <dbReference type="SAM" id="MobiDB-lite"/>
    </source>
</evidence>
<sequence>MRGLCGYESPNQKLHGGDFLPAAQSTPVSNFKLDPSAIKDEILQPCIIGLINRLDEAHPTINSPREIELTKDQLYQGIDDILRTHGKMRKEYARGDQTENTPTIVTGRCSRPVLFDTILLSHWPTNESPPFASCFWPNFPINSHAAQRAGQNIALRGNKVRLGVRHRSGEDALGSLGVIKPQQKPAVGPAKQSATPARPLAAKTAPATNNNASNSFADTAASKKTAPAGHPQVPPRDRLLMTVQQSSAKSLQIAFYNACGLRSSRNELEVFADEHHLDALLRPHSRSWRRNSHLRRPKNSTPSDRSITDALLTYKAAVSDLPRKYVLSIFVDIRGAFDNVWWPGLFDALRTKQLPHEILAIIKNYLTDRAVSFTQGNVTVTKNVTKGSPQGSVLGPTLWNLLLDPFLDSACPEGTKVVAYDLRLLLYDAPIKQSAEHHLGPSSPGCPSLGTVRPRDSTCNIPRCDPPYFDIRFASVDKFNPTHYVSVSTDAAEVLAGIFPIDLEIERANILRPLKCGRVSMFQDKLISPDNFDSDIWQARWDNSTKGRTTYAFLPAVTTDIATLPALGFVRPQVLTGRGNFRCHLHRIGKDDANITRTWPPLLTQIPALSNSDIFAILASETPSHGIKDTSVADRFGNRHHPALLHSLYCPGHLQPESSLLPCLGKIAEKVVLMRLQEKEQELNVIPNEQFGFRHSHSTTDQALKVVEQITTSFNWSPLLHKLIEAGFPIGLVKIVRSYLKNKTFRAKNEETRSPERRINAGVPQGSLLSLFLLSIFTADAPTPREDAASTTALYADNTTVLVRHSNAQHVTQKLQRAVDTLEEWFRFWKIDVNAAKGSAILFTKRKADVQLQVVQNKYLRMAFNAPRFVRNVQLHREAKMPQLKEVIRESAIKTFAKAENHPNPLVRVAVDYDEDASHNSVSRPFSPCDPIFNHNSPVALRNATMAIGRSRRPRGPTYARGANRSQFEDPELAVNARHLATRRAHPAFKFFTSLIPEAESFNLESFVPATTGGLEEHMLPPQMIDVHDLPTQYRPKSEFSRSYHRKCTFLIAQYHASAARLIAQLNKVENRARDDFRDLWDCGTEIKNAEVGHFVESRRSDASEAPFRVRGRVTPRTIEVITESSDFHNTNDNSLGVVRRAIRSQIVRRAIRSQIVRRAIRSQIVRRGDHFGEHRSQRRSFILSTVSPRSDEVHSDDQVEQPEEWLDYQNVVAQLPGYSFEEFINLDNDLSVCAEPKVVSAENQVDEGDEVVPMVSDNESEGSESEEIRKPSKTEIGSALSILERFSATTEVSEHFVECLNHIGEECAAKMRPIMKQLSITQYFKKKRKQKSQFVSLLTFLLRYRDSEVIPDFQKLKKTFNTSHARKILNRAENALLRKRIHQTRMDLANTDRELSPEENSVLAKRKIWGKLATTPGSVAFEDIIANVCKESAPYHKLQWKCNSDGEIVKKEDYEKKLTTLPDPDTCRKLKQDPTSGTLRKTNRLIQQYSMNDDNRRKEKKSEALPPRIYCLPHGAEELKLFLKHLNGLNPKIQFTMEKEQDGQIAFLGVLVQRKANGKLGQMVYRKPTHTHRYLSK</sequence>
<feature type="domain" description="Reverse transcriptase" evidence="2">
    <location>
        <begin position="298"/>
        <end position="411"/>
    </location>
</feature>
<reference evidence="3" key="2">
    <citation type="submission" date="2021-08" db="EMBL/GenBank/DDBJ databases">
        <authorList>
            <person name="Eriksson T."/>
        </authorList>
    </citation>
    <scope>NUCLEOTIDE SEQUENCE</scope>
    <source>
        <strain evidence="3">Stoneville</strain>
        <tissue evidence="3">Whole head</tissue>
    </source>
</reference>
<gene>
    <name evidence="3" type="ORF">GEV33_000013</name>
</gene>
<dbReference type="Pfam" id="PF00078">
    <property type="entry name" value="RVT_1"/>
    <property type="match status" value="2"/>
</dbReference>
<evidence type="ECO:0000259" key="2">
    <source>
        <dbReference type="Pfam" id="PF00078"/>
    </source>
</evidence>
<dbReference type="PANTHER" id="PTHR19446">
    <property type="entry name" value="REVERSE TRANSCRIPTASES"/>
    <property type="match status" value="1"/>
</dbReference>
<accession>A0A8J6HZC6</accession>
<dbReference type="InterPro" id="IPR000477">
    <property type="entry name" value="RT_dom"/>
</dbReference>
<feature type="region of interest" description="Disordered" evidence="1">
    <location>
        <begin position="182"/>
        <end position="215"/>
    </location>
</feature>
<evidence type="ECO:0000313" key="3">
    <source>
        <dbReference type="EMBL" id="KAH0822778.1"/>
    </source>
</evidence>
<proteinExistence type="predicted"/>
<comment type="caution">
    <text evidence="3">The sequence shown here is derived from an EMBL/GenBank/DDBJ whole genome shotgun (WGS) entry which is preliminary data.</text>
</comment>
<reference evidence="3" key="1">
    <citation type="journal article" date="2020" name="J Insects Food Feed">
        <title>The yellow mealworm (Tenebrio molitor) genome: a resource for the emerging insects as food and feed industry.</title>
        <authorList>
            <person name="Eriksson T."/>
            <person name="Andere A."/>
            <person name="Kelstrup H."/>
            <person name="Emery V."/>
            <person name="Picard C."/>
        </authorList>
    </citation>
    <scope>NUCLEOTIDE SEQUENCE</scope>
    <source>
        <strain evidence="3">Stoneville</strain>
        <tissue evidence="3">Whole head</tissue>
    </source>
</reference>
<keyword evidence="4" id="KW-1185">Reference proteome</keyword>
<dbReference type="Proteomes" id="UP000719412">
    <property type="component" value="Unassembled WGS sequence"/>
</dbReference>
<name>A0A8J6HZC6_TENMO</name>
<evidence type="ECO:0000313" key="4">
    <source>
        <dbReference type="Proteomes" id="UP000719412"/>
    </source>
</evidence>
<protein>
    <recommendedName>
        <fullName evidence="2">Reverse transcriptase domain-containing protein</fullName>
    </recommendedName>
</protein>
<feature type="compositionally biased region" description="Low complexity" evidence="1">
    <location>
        <begin position="201"/>
        <end position="215"/>
    </location>
</feature>
<dbReference type="EMBL" id="JABDTM020000030">
    <property type="protein sequence ID" value="KAH0822778.1"/>
    <property type="molecule type" value="Genomic_DNA"/>
</dbReference>